<accession>A0ABU1HJ39</accession>
<dbReference type="Proteomes" id="UP001251374">
    <property type="component" value="Unassembled WGS sequence"/>
</dbReference>
<gene>
    <name evidence="1" type="ORF">QC821_19675</name>
</gene>
<organism evidence="1 2">
    <name type="scientific">Franzmannia qiaohouensis</name>
    <dbReference type="NCBI Taxonomy" id="1329370"/>
    <lineage>
        <taxon>Bacteria</taxon>
        <taxon>Pseudomonadati</taxon>
        <taxon>Pseudomonadota</taxon>
        <taxon>Gammaproteobacteria</taxon>
        <taxon>Oceanospirillales</taxon>
        <taxon>Halomonadaceae</taxon>
        <taxon>Franzmannia</taxon>
    </lineage>
</organism>
<evidence type="ECO:0000313" key="1">
    <source>
        <dbReference type="EMBL" id="MDR5907501.1"/>
    </source>
</evidence>
<keyword evidence="2" id="KW-1185">Reference proteome</keyword>
<protein>
    <submittedName>
        <fullName evidence="1">Uncharacterized protein</fullName>
    </submittedName>
</protein>
<reference evidence="1 2" key="1">
    <citation type="submission" date="2023-04" db="EMBL/GenBank/DDBJ databases">
        <title>A long-awaited taxogenomic arrangement of the family Halomonadaceae.</title>
        <authorList>
            <person name="De La Haba R."/>
            <person name="Chuvochina M."/>
            <person name="Wittouck S."/>
            <person name="Arahal D.R."/>
            <person name="Sanchez-Porro C."/>
            <person name="Hugenholtz P."/>
            <person name="Ventosa A."/>
        </authorList>
    </citation>
    <scope>NUCLEOTIDE SEQUENCE [LARGE SCALE GENOMIC DNA]</scope>
    <source>
        <strain evidence="1 2">DSM 26770</strain>
    </source>
</reference>
<dbReference type="EMBL" id="JARWAM010000019">
    <property type="protein sequence ID" value="MDR5907501.1"/>
    <property type="molecule type" value="Genomic_DNA"/>
</dbReference>
<proteinExistence type="predicted"/>
<dbReference type="RefSeq" id="WP_309724906.1">
    <property type="nucleotide sequence ID" value="NZ_JARWAM010000019.1"/>
</dbReference>
<evidence type="ECO:0000313" key="2">
    <source>
        <dbReference type="Proteomes" id="UP001251374"/>
    </source>
</evidence>
<comment type="caution">
    <text evidence="1">The sequence shown here is derived from an EMBL/GenBank/DDBJ whole genome shotgun (WGS) entry which is preliminary data.</text>
</comment>
<name>A0ABU1HJ39_9GAMM</name>
<sequence>MFNVKHFVRSKLKKYLYGLCVKLFPEIDNNYKTKEIISAALECSNDPVYLINCYHEKLLINDKILWASIREVRVNAPLVFKVVIDQHDLVSSKSLSLRLMATYVIEERVESSDVKVSYLIDKFDDLRNEVNDLSRVKSLIATAIIVKSNLSEIEARLHAINFNIKKLTDHQKVKLLGRYTTHGDQSNFLAIKNSFGNVGAAANIKIDQMHYSLTKDDSQCLNILEKKFEDLPYDISRQYFSYVKPLFGNIESKNNYTDASYSVSKISKLREMILDKIQRRKNLSFIRLGDGEAYGFQNSGYIDSNGYTRQEIHWWGETLPEKKREELQSAFIESLKFCDFLGVPTVTRLIKDFNLEKSDIYEKNTLISRVFCVMTSSPVFFKDKVIVEDQINLHIFNKGFIEDIFEKADKVVFVSGLDKKKISQWSSDEAKLECLEIPTHRLLRDKGLASSVEGILPNAYQEYLQEIKVLAGPGVVFIVSAGFIGKIFIAEAAKHGSVALDIGQTLVSLVADKSVSK</sequence>